<reference evidence="2 3" key="1">
    <citation type="submission" date="2019-05" db="EMBL/GenBank/DDBJ databases">
        <title>The metagenome of a microbial culture collection derived from dairy environment covers the genomic content of the human microbiome.</title>
        <authorList>
            <person name="Roder T."/>
            <person name="Wuthrich D."/>
            <person name="Sattari Z."/>
            <person name="Von Ah U."/>
            <person name="Bar C."/>
            <person name="Ronchi F."/>
            <person name="Macpherson A.J."/>
            <person name="Ganal-Vonarburg S.C."/>
            <person name="Bruggmann R."/>
            <person name="Vergeres G."/>
        </authorList>
    </citation>
    <scope>NUCLEOTIDE SEQUENCE [LARGE SCALE GENOMIC DNA]</scope>
    <source>
        <strain evidence="2 3">FAM 1079</strain>
    </source>
</reference>
<dbReference type="InterPro" id="IPR010987">
    <property type="entry name" value="Glutathione-S-Trfase_C-like"/>
</dbReference>
<dbReference type="Proteomes" id="UP000305100">
    <property type="component" value="Unassembled WGS sequence"/>
</dbReference>
<dbReference type="Pfam" id="PF13410">
    <property type="entry name" value="GST_C_2"/>
    <property type="match status" value="1"/>
</dbReference>
<dbReference type="PANTHER" id="PTHR32419:SF6">
    <property type="entry name" value="GLUTATHIONE S-TRANSFERASE OMEGA-LIKE 1-RELATED"/>
    <property type="match status" value="1"/>
</dbReference>
<dbReference type="Gene3D" id="1.20.1050.10">
    <property type="match status" value="1"/>
</dbReference>
<dbReference type="AlphaFoldDB" id="A0A5R9CNY5"/>
<organism evidence="2 3">
    <name type="scientific">Lentilactobacillus parafarraginis</name>
    <dbReference type="NCBI Taxonomy" id="390842"/>
    <lineage>
        <taxon>Bacteria</taxon>
        <taxon>Bacillati</taxon>
        <taxon>Bacillota</taxon>
        <taxon>Bacilli</taxon>
        <taxon>Lactobacillales</taxon>
        <taxon>Lactobacillaceae</taxon>
        <taxon>Lentilactobacillus</taxon>
    </lineage>
</organism>
<dbReference type="PROSITE" id="PS50405">
    <property type="entry name" value="GST_CTER"/>
    <property type="match status" value="1"/>
</dbReference>
<comment type="caution">
    <text evidence="2">The sequence shown here is derived from an EMBL/GenBank/DDBJ whole genome shotgun (WGS) entry which is preliminary data.</text>
</comment>
<dbReference type="SUPFAM" id="SSF47616">
    <property type="entry name" value="GST C-terminal domain-like"/>
    <property type="match status" value="1"/>
</dbReference>
<evidence type="ECO:0000313" key="3">
    <source>
        <dbReference type="Proteomes" id="UP000305100"/>
    </source>
</evidence>
<dbReference type="InterPro" id="IPR016639">
    <property type="entry name" value="GST_Omega/GSH"/>
</dbReference>
<dbReference type="GO" id="GO:0005737">
    <property type="term" value="C:cytoplasm"/>
    <property type="evidence" value="ECO:0007669"/>
    <property type="project" value="TreeGrafter"/>
</dbReference>
<dbReference type="PANTHER" id="PTHR32419">
    <property type="entry name" value="GLUTATHIONYL-HYDROQUINONE REDUCTASE"/>
    <property type="match status" value="1"/>
</dbReference>
<proteinExistence type="predicted"/>
<name>A0A5R9CNY5_9LACO</name>
<keyword evidence="2" id="KW-0808">Transferase</keyword>
<evidence type="ECO:0000313" key="2">
    <source>
        <dbReference type="EMBL" id="TLQ17056.1"/>
    </source>
</evidence>
<sequence>MRSLDKLREVLILADNNAACAWHPRTKEDSLFEKKFTTGELPVEPNRYHLVWGRFCPWATPVAILIDLMGLDKVISKTAIYNLRHSGIDDDWFFGASEMDKDPVLGTSRLSENYKQTDPQFGQRPTIPALIDVKTGKVVNNNSDDLMNELSTAWQKYFDTEAPDIFPNDQSEAILQLNDVIVKDLTAIPGQISTVTSQQDYEKLANHYFDRLDWLEERLATNRFLLGDKITQPDIRLFVDLVRFDLVFYYQSKLNKRRLDDYPNLWRYARDCYRIPAFRNNTDFQAIKEHFYQVSDDPITSLDRVLPTGPDESRWSAF</sequence>
<gene>
    <name evidence="2" type="ORF">FEZ41_11995</name>
</gene>
<protein>
    <submittedName>
        <fullName evidence="2">Glutathione S-transferase</fullName>
    </submittedName>
</protein>
<dbReference type="GO" id="GO:0004364">
    <property type="term" value="F:glutathione transferase activity"/>
    <property type="evidence" value="ECO:0007669"/>
    <property type="project" value="InterPro"/>
</dbReference>
<evidence type="ECO:0000259" key="1">
    <source>
        <dbReference type="PROSITE" id="PS50405"/>
    </source>
</evidence>
<dbReference type="EMBL" id="VBSX01000037">
    <property type="protein sequence ID" value="TLQ17056.1"/>
    <property type="molecule type" value="Genomic_DNA"/>
</dbReference>
<dbReference type="Gene3D" id="3.40.30.10">
    <property type="entry name" value="Glutaredoxin"/>
    <property type="match status" value="1"/>
</dbReference>
<feature type="domain" description="GST C-terminal" evidence="1">
    <location>
        <begin position="167"/>
        <end position="294"/>
    </location>
</feature>
<accession>A0A5R9CNY5</accession>
<dbReference type="InterPro" id="IPR036282">
    <property type="entry name" value="Glutathione-S-Trfase_C_sf"/>
</dbReference>
<dbReference type="OrthoDB" id="9769158at2"/>